<accession>A0A0L8BEZ6</accession>
<dbReference type="PATRIC" id="fig|106592.7.peg.5901"/>
<evidence type="ECO:0000313" key="2">
    <source>
        <dbReference type="Proteomes" id="UP000037425"/>
    </source>
</evidence>
<evidence type="ECO:0008006" key="3">
    <source>
        <dbReference type="Google" id="ProtNLM"/>
    </source>
</evidence>
<sequence length="346" mass="39259">MRVRKDEKIGIGSIETLLHGRATPELERIQAELGSRLSFREAARVLDLFVSAARPHNHRSVSNRLAKVADQIEKWDVASPYRISRASESPVSVFIDGAYIRAVPGYQSRHFEIAMGRVVSQGRPPRQFAAAPNVATGKHDVVRAAMRTQGWLPGRDVTVFSDGEIGLQSIVLSATRQPVTHILDWFHLSMRLRHIEQAWEGLRHVHDLNIYLRDVAVHVPRLRHLLWSGYVREATRAVKHMLSQLDQHGWLRHTSNKLKRLHELVRNLRTYLVQNKASIVDYCRRYWSGQPISSSPAESAANSLVNARMNKKRQMRWSPIGAHRVLQVRAAVADGRLKQAKLALAA</sequence>
<dbReference type="NCBIfam" id="NF033572">
    <property type="entry name" value="transpos_ISKra4"/>
    <property type="match status" value="1"/>
</dbReference>
<evidence type="ECO:0000313" key="1">
    <source>
        <dbReference type="EMBL" id="KOF13207.1"/>
    </source>
</evidence>
<protein>
    <recommendedName>
        <fullName evidence="3">ISKra4 family transposase</fullName>
    </recommendedName>
</protein>
<proteinExistence type="predicted"/>
<reference evidence="2" key="1">
    <citation type="submission" date="2015-07" db="EMBL/GenBank/DDBJ databases">
        <title>Whole genome sequence of an Ensifer adhaerens strain isolated from a cave pool in the Wind Cave National Park.</title>
        <authorList>
            <person name="Eng W.W.H."/>
            <person name="Gan H.M."/>
            <person name="Barton H.A."/>
            <person name="Savka M.A."/>
        </authorList>
    </citation>
    <scope>NUCLEOTIDE SEQUENCE [LARGE SCALE GENOMIC DNA]</scope>
    <source>
        <strain evidence="2">SD006</strain>
    </source>
</reference>
<dbReference type="AlphaFoldDB" id="A0A0L8BEZ6"/>
<gene>
    <name evidence="1" type="ORF">AC244_32185</name>
</gene>
<dbReference type="Proteomes" id="UP000037425">
    <property type="component" value="Unassembled WGS sequence"/>
</dbReference>
<organism evidence="1 2">
    <name type="scientific">Ensifer adhaerens</name>
    <name type="common">Sinorhizobium morelense</name>
    <dbReference type="NCBI Taxonomy" id="106592"/>
    <lineage>
        <taxon>Bacteria</taxon>
        <taxon>Pseudomonadati</taxon>
        <taxon>Pseudomonadota</taxon>
        <taxon>Alphaproteobacteria</taxon>
        <taxon>Hyphomicrobiales</taxon>
        <taxon>Rhizobiaceae</taxon>
        <taxon>Sinorhizobium/Ensifer group</taxon>
        <taxon>Ensifer</taxon>
    </lineage>
</organism>
<comment type="caution">
    <text evidence="1">The sequence shown here is derived from an EMBL/GenBank/DDBJ whole genome shotgun (WGS) entry which is preliminary data.</text>
</comment>
<name>A0A0L8BEZ6_ENSAD</name>
<dbReference type="EMBL" id="LGAP01000041">
    <property type="protein sequence ID" value="KOF13207.1"/>
    <property type="molecule type" value="Genomic_DNA"/>
</dbReference>